<evidence type="ECO:0000256" key="1">
    <source>
        <dbReference type="ARBA" id="ARBA00022553"/>
    </source>
</evidence>
<dbReference type="EMBL" id="JADIKL010000008">
    <property type="protein sequence ID" value="MFK2931998.1"/>
    <property type="molecule type" value="Genomic_DNA"/>
</dbReference>
<sequence>MRIVICDDHPVVIMGVKAILATQGDAFQVVGEAHGGQQLLDMLETRPCDLLITDFSMPGESHRDDGLPMLRRLRETWPELPVIVLTMIHNSALLQGMLKLGVQGVVDKTGMTTELLRAIVAMSAGRSYVSAGVSSANDQATEGADDKSAAIAALSVREAEVVRLYAQGLKVTQIAETVQRSVKTISKQKNDAMRKLGLESNRELFEFARANGLLS</sequence>
<dbReference type="RefSeq" id="WP_404541151.1">
    <property type="nucleotide sequence ID" value="NZ_JADIKL010000008.1"/>
</dbReference>
<evidence type="ECO:0000256" key="3">
    <source>
        <dbReference type="PROSITE-ProRule" id="PRU00169"/>
    </source>
</evidence>
<protein>
    <submittedName>
        <fullName evidence="6">Response regulator transcription factor</fullName>
    </submittedName>
</protein>
<evidence type="ECO:0000259" key="4">
    <source>
        <dbReference type="PROSITE" id="PS50043"/>
    </source>
</evidence>
<evidence type="ECO:0000313" key="6">
    <source>
        <dbReference type="EMBL" id="MFK2931998.1"/>
    </source>
</evidence>
<feature type="modified residue" description="4-aspartylphosphate" evidence="3">
    <location>
        <position position="54"/>
    </location>
</feature>
<dbReference type="PROSITE" id="PS50043">
    <property type="entry name" value="HTH_LUXR_2"/>
    <property type="match status" value="1"/>
</dbReference>
<keyword evidence="7" id="KW-1185">Reference proteome</keyword>
<dbReference type="PRINTS" id="PR00038">
    <property type="entry name" value="HTHLUXR"/>
</dbReference>
<name>A0ABW8KLJ1_9GAMM</name>
<evidence type="ECO:0000259" key="5">
    <source>
        <dbReference type="PROSITE" id="PS50110"/>
    </source>
</evidence>
<dbReference type="InterPro" id="IPR036388">
    <property type="entry name" value="WH-like_DNA-bd_sf"/>
</dbReference>
<proteinExistence type="predicted"/>
<dbReference type="InterPro" id="IPR001789">
    <property type="entry name" value="Sig_transdc_resp-reg_receiver"/>
</dbReference>
<dbReference type="CDD" id="cd06170">
    <property type="entry name" value="LuxR_C_like"/>
    <property type="match status" value="1"/>
</dbReference>
<keyword evidence="1 3" id="KW-0597">Phosphoprotein</keyword>
<dbReference type="PROSITE" id="PS50110">
    <property type="entry name" value="RESPONSE_REGULATORY"/>
    <property type="match status" value="1"/>
</dbReference>
<dbReference type="Gene3D" id="3.40.50.2300">
    <property type="match status" value="1"/>
</dbReference>
<organism evidence="6 7">
    <name type="scientific">Dyella agri</name>
    <dbReference type="NCBI Taxonomy" id="1926869"/>
    <lineage>
        <taxon>Bacteria</taxon>
        <taxon>Pseudomonadati</taxon>
        <taxon>Pseudomonadota</taxon>
        <taxon>Gammaproteobacteria</taxon>
        <taxon>Lysobacterales</taxon>
        <taxon>Rhodanobacteraceae</taxon>
        <taxon>Dyella</taxon>
    </lineage>
</organism>
<feature type="domain" description="Response regulatory" evidence="5">
    <location>
        <begin position="2"/>
        <end position="123"/>
    </location>
</feature>
<dbReference type="InterPro" id="IPR039420">
    <property type="entry name" value="WalR-like"/>
</dbReference>
<dbReference type="SMART" id="SM00448">
    <property type="entry name" value="REC"/>
    <property type="match status" value="1"/>
</dbReference>
<dbReference type="PANTHER" id="PTHR43214">
    <property type="entry name" value="TWO-COMPONENT RESPONSE REGULATOR"/>
    <property type="match status" value="1"/>
</dbReference>
<feature type="domain" description="HTH luxR-type" evidence="4">
    <location>
        <begin position="147"/>
        <end position="212"/>
    </location>
</feature>
<evidence type="ECO:0000256" key="2">
    <source>
        <dbReference type="ARBA" id="ARBA00023125"/>
    </source>
</evidence>
<dbReference type="InterPro" id="IPR000792">
    <property type="entry name" value="Tscrpt_reg_LuxR_C"/>
</dbReference>
<gene>
    <name evidence="6" type="ORF">ISP14_14470</name>
</gene>
<dbReference type="InterPro" id="IPR016032">
    <property type="entry name" value="Sig_transdc_resp-reg_C-effctor"/>
</dbReference>
<evidence type="ECO:0000313" key="7">
    <source>
        <dbReference type="Proteomes" id="UP001620397"/>
    </source>
</evidence>
<dbReference type="SUPFAM" id="SSF52172">
    <property type="entry name" value="CheY-like"/>
    <property type="match status" value="1"/>
</dbReference>
<dbReference type="CDD" id="cd17535">
    <property type="entry name" value="REC_NarL-like"/>
    <property type="match status" value="1"/>
</dbReference>
<dbReference type="Pfam" id="PF00072">
    <property type="entry name" value="Response_reg"/>
    <property type="match status" value="1"/>
</dbReference>
<dbReference type="PANTHER" id="PTHR43214:SF17">
    <property type="entry name" value="TRANSCRIPTIONAL REGULATORY PROTEIN RCSB"/>
    <property type="match status" value="1"/>
</dbReference>
<dbReference type="Gene3D" id="1.10.10.10">
    <property type="entry name" value="Winged helix-like DNA-binding domain superfamily/Winged helix DNA-binding domain"/>
    <property type="match status" value="1"/>
</dbReference>
<keyword evidence="2" id="KW-0238">DNA-binding</keyword>
<dbReference type="InterPro" id="IPR058245">
    <property type="entry name" value="NreC/VraR/RcsB-like_REC"/>
</dbReference>
<reference evidence="6 7" key="1">
    <citation type="submission" date="2020-10" db="EMBL/GenBank/DDBJ databases">
        <title>Phylogeny of dyella-like bacteria.</title>
        <authorList>
            <person name="Fu J."/>
        </authorList>
    </citation>
    <scope>NUCLEOTIDE SEQUENCE [LARGE SCALE GENOMIC DNA]</scope>
    <source>
        <strain evidence="6 7">DKC-1</strain>
    </source>
</reference>
<comment type="caution">
    <text evidence="6">The sequence shown here is derived from an EMBL/GenBank/DDBJ whole genome shotgun (WGS) entry which is preliminary data.</text>
</comment>
<dbReference type="SUPFAM" id="SSF46894">
    <property type="entry name" value="C-terminal effector domain of the bipartite response regulators"/>
    <property type="match status" value="1"/>
</dbReference>
<dbReference type="Proteomes" id="UP001620397">
    <property type="component" value="Unassembled WGS sequence"/>
</dbReference>
<dbReference type="InterPro" id="IPR011006">
    <property type="entry name" value="CheY-like_superfamily"/>
</dbReference>
<accession>A0ABW8KLJ1</accession>
<dbReference type="SMART" id="SM00421">
    <property type="entry name" value="HTH_LUXR"/>
    <property type="match status" value="1"/>
</dbReference>
<dbReference type="Pfam" id="PF00196">
    <property type="entry name" value="GerE"/>
    <property type="match status" value="1"/>
</dbReference>